<gene>
    <name evidence="1" type="ORF">Afil01_38160</name>
</gene>
<name>A0A9W6W9U6_9ACTN</name>
<dbReference type="EMBL" id="BSTX01000002">
    <property type="protein sequence ID" value="GLZ79009.1"/>
    <property type="molecule type" value="Genomic_DNA"/>
</dbReference>
<evidence type="ECO:0000313" key="2">
    <source>
        <dbReference type="Proteomes" id="UP001165079"/>
    </source>
</evidence>
<accession>A0A9W6W9U6</accession>
<organism evidence="1 2">
    <name type="scientific">Actinorhabdospora filicis</name>
    <dbReference type="NCBI Taxonomy" id="1785913"/>
    <lineage>
        <taxon>Bacteria</taxon>
        <taxon>Bacillati</taxon>
        <taxon>Actinomycetota</taxon>
        <taxon>Actinomycetes</taxon>
        <taxon>Micromonosporales</taxon>
        <taxon>Micromonosporaceae</taxon>
        <taxon>Actinorhabdospora</taxon>
    </lineage>
</organism>
<comment type="caution">
    <text evidence="1">The sequence shown here is derived from an EMBL/GenBank/DDBJ whole genome shotgun (WGS) entry which is preliminary data.</text>
</comment>
<proteinExistence type="predicted"/>
<dbReference type="Proteomes" id="UP001165079">
    <property type="component" value="Unassembled WGS sequence"/>
</dbReference>
<protein>
    <submittedName>
        <fullName evidence="1">Uncharacterized protein</fullName>
    </submittedName>
</protein>
<evidence type="ECO:0000313" key="1">
    <source>
        <dbReference type="EMBL" id="GLZ79009.1"/>
    </source>
</evidence>
<reference evidence="1" key="1">
    <citation type="submission" date="2023-03" db="EMBL/GenBank/DDBJ databases">
        <title>Actinorhabdospora filicis NBRC 111898.</title>
        <authorList>
            <person name="Ichikawa N."/>
            <person name="Sato H."/>
            <person name="Tonouchi N."/>
        </authorList>
    </citation>
    <scope>NUCLEOTIDE SEQUENCE</scope>
    <source>
        <strain evidence="1">NBRC 111898</strain>
    </source>
</reference>
<dbReference type="RefSeq" id="WP_285664138.1">
    <property type="nucleotide sequence ID" value="NZ_BSTX01000002.1"/>
</dbReference>
<sequence length="118" mass="13367">MPDLTGFVLHRVIEDIDFEGIGVPGLDGWFYRLEEGGRLRSVGVYTFEGTEIFRAWGYVGEKHCRASALRDEEGRWCATHLDCPEVRVHRRDQTVIGFSVRVGDAEPRYVRVNALVGA</sequence>
<keyword evidence="2" id="KW-1185">Reference proteome</keyword>
<dbReference type="AlphaFoldDB" id="A0A9W6W9U6"/>